<keyword evidence="4" id="KW-0433">Leucine-rich repeat</keyword>
<keyword evidence="7" id="KW-0677">Repeat</keyword>
<evidence type="ECO:0000256" key="6">
    <source>
        <dbReference type="ARBA" id="ARBA00022729"/>
    </source>
</evidence>
<dbReference type="PRINTS" id="PR00019">
    <property type="entry name" value="LEURICHRPT"/>
</dbReference>
<dbReference type="Pfam" id="PF13855">
    <property type="entry name" value="LRR_8"/>
    <property type="match status" value="1"/>
</dbReference>
<evidence type="ECO:0000256" key="11">
    <source>
        <dbReference type="SAM" id="Phobius"/>
    </source>
</evidence>
<evidence type="ECO:0000259" key="13">
    <source>
        <dbReference type="Pfam" id="PF08263"/>
    </source>
</evidence>
<evidence type="ECO:0000256" key="1">
    <source>
        <dbReference type="ARBA" id="ARBA00004251"/>
    </source>
</evidence>
<dbReference type="PANTHER" id="PTHR48063:SF98">
    <property type="entry name" value="LRR RECEPTOR-LIKE SERINE_THREONINE-PROTEIN KINASE FLS2"/>
    <property type="match status" value="1"/>
</dbReference>
<feature type="transmembrane region" description="Helical" evidence="11">
    <location>
        <begin position="535"/>
        <end position="556"/>
    </location>
</feature>
<evidence type="ECO:0000256" key="5">
    <source>
        <dbReference type="ARBA" id="ARBA00022692"/>
    </source>
</evidence>
<dbReference type="SUPFAM" id="SSF52058">
    <property type="entry name" value="L domain-like"/>
    <property type="match status" value="2"/>
</dbReference>
<dbReference type="FunFam" id="3.80.10.10:FF:000383">
    <property type="entry name" value="Leucine-rich repeat receptor protein kinase EMS1"/>
    <property type="match status" value="1"/>
</dbReference>
<dbReference type="PANTHER" id="PTHR48063">
    <property type="entry name" value="LRR RECEPTOR-LIKE KINASE"/>
    <property type="match status" value="1"/>
</dbReference>
<evidence type="ECO:0000256" key="4">
    <source>
        <dbReference type="ARBA" id="ARBA00022614"/>
    </source>
</evidence>
<sequence>MGSPKNKSATFPFFVCFLISIATFHVCFCNGISSSSNHTQNNITCFENEREALVKFKQDLKDPSNRLSSWDIGKDCCQWAGVVCDNFTGHVREIQLQSPDEDSFPVTYAEYEVYLRHKLQGKVNPALLDLKHLQYLDLSNNDFEGTHIPSFIGSIATLRYLNLSRAGFGGTIPPQLGNVTTMRYLDLGHNDGLLCGNSHWLSRLVLLQHLDMSYVNLSKAFDWLQVTSNLPSLVELHLSGCEIEYVVSPSSTNKINFTLLDILDLSSNNLGSSVPGWILSLNHLVSLDLSECGFYGPVPTGLQNMTSLRVLDWSGNPSNSTIPNWLYSLSRLRSLSLHGNLLHGAVSTAIENLTSLISLDIRSNSLSGPIPVSIGRLSSLITLDLSSNKLNGTLPRSLGKLAKLEGLFLCYNLLEGVVSDIHFANLTRLRYLYAGWNNLNLKPSENWVPPFQLEYLYLDSWQLGPHFPLWLPSQRTLSYLSIVNTRISDSIPTCFFGNKLCGAPLTSCNPNQTIPPKVELPGSEENGGGFSEASLFGSMALGFAVGFWIVVGPLLFKSSWRIAYFRVLEGIWHKLYDFMF</sequence>
<evidence type="ECO:0000256" key="7">
    <source>
        <dbReference type="ARBA" id="ARBA00022737"/>
    </source>
</evidence>
<keyword evidence="9 11" id="KW-0472">Membrane</keyword>
<evidence type="ECO:0000313" key="15">
    <source>
        <dbReference type="Proteomes" id="UP000428333"/>
    </source>
</evidence>
<dbReference type="InterPro" id="IPR013210">
    <property type="entry name" value="LRR_N_plant-typ"/>
</dbReference>
<keyword evidence="6 12" id="KW-0732">Signal</keyword>
<evidence type="ECO:0000256" key="12">
    <source>
        <dbReference type="SAM" id="SignalP"/>
    </source>
</evidence>
<dbReference type="Proteomes" id="UP000428333">
    <property type="component" value="Linkage Group LG02"/>
</dbReference>
<evidence type="ECO:0000313" key="14">
    <source>
        <dbReference type="EMBL" id="KAE9465080.1"/>
    </source>
</evidence>
<evidence type="ECO:0000256" key="2">
    <source>
        <dbReference type="ARBA" id="ARBA00009592"/>
    </source>
</evidence>
<dbReference type="EMBL" id="QEFC01000305">
    <property type="protein sequence ID" value="KAE9465080.1"/>
    <property type="molecule type" value="Genomic_DNA"/>
</dbReference>
<dbReference type="SMART" id="SM00369">
    <property type="entry name" value="LRR_TYP"/>
    <property type="match status" value="5"/>
</dbReference>
<dbReference type="InterPro" id="IPR003591">
    <property type="entry name" value="Leu-rich_rpt_typical-subtyp"/>
</dbReference>
<evidence type="ECO:0000256" key="10">
    <source>
        <dbReference type="ARBA" id="ARBA00023180"/>
    </source>
</evidence>
<feature type="domain" description="Leucine-rich repeat-containing N-terminal plant-type" evidence="13">
    <location>
        <begin position="48"/>
        <end position="85"/>
    </location>
</feature>
<keyword evidence="15" id="KW-1185">Reference proteome</keyword>
<comment type="similarity">
    <text evidence="2">Belongs to the RLP family.</text>
</comment>
<organism evidence="14 15">
    <name type="scientific">Rhododendron williamsianum</name>
    <dbReference type="NCBI Taxonomy" id="262921"/>
    <lineage>
        <taxon>Eukaryota</taxon>
        <taxon>Viridiplantae</taxon>
        <taxon>Streptophyta</taxon>
        <taxon>Embryophyta</taxon>
        <taxon>Tracheophyta</taxon>
        <taxon>Spermatophyta</taxon>
        <taxon>Magnoliopsida</taxon>
        <taxon>eudicotyledons</taxon>
        <taxon>Gunneridae</taxon>
        <taxon>Pentapetalae</taxon>
        <taxon>asterids</taxon>
        <taxon>Ericales</taxon>
        <taxon>Ericaceae</taxon>
        <taxon>Ericoideae</taxon>
        <taxon>Rhodoreae</taxon>
        <taxon>Rhododendron</taxon>
    </lineage>
</organism>
<evidence type="ECO:0000256" key="9">
    <source>
        <dbReference type="ARBA" id="ARBA00023136"/>
    </source>
</evidence>
<dbReference type="Gene3D" id="3.80.10.10">
    <property type="entry name" value="Ribonuclease Inhibitor"/>
    <property type="match status" value="3"/>
</dbReference>
<protein>
    <recommendedName>
        <fullName evidence="13">Leucine-rich repeat-containing N-terminal plant-type domain-containing protein</fullName>
    </recommendedName>
</protein>
<evidence type="ECO:0000256" key="8">
    <source>
        <dbReference type="ARBA" id="ARBA00022989"/>
    </source>
</evidence>
<dbReference type="Pfam" id="PF00560">
    <property type="entry name" value="LRR_1"/>
    <property type="match status" value="4"/>
</dbReference>
<comment type="subcellular location">
    <subcellularLocation>
        <location evidence="1">Cell membrane</location>
        <topology evidence="1">Single-pass type I membrane protein</topology>
    </subcellularLocation>
</comment>
<keyword evidence="5 11" id="KW-0812">Transmembrane</keyword>
<dbReference type="OrthoDB" id="1600340at2759"/>
<dbReference type="Pfam" id="PF08263">
    <property type="entry name" value="LRRNT_2"/>
    <property type="match status" value="1"/>
</dbReference>
<dbReference type="GO" id="GO:0005886">
    <property type="term" value="C:plasma membrane"/>
    <property type="evidence" value="ECO:0007669"/>
    <property type="project" value="UniProtKB-SubCell"/>
</dbReference>
<keyword evidence="10" id="KW-0325">Glycoprotein</keyword>
<evidence type="ECO:0000256" key="3">
    <source>
        <dbReference type="ARBA" id="ARBA00022475"/>
    </source>
</evidence>
<dbReference type="InterPro" id="IPR001611">
    <property type="entry name" value="Leu-rich_rpt"/>
</dbReference>
<dbReference type="InterPro" id="IPR046956">
    <property type="entry name" value="RLP23-like"/>
</dbReference>
<accession>A0A6A4M495</accession>
<dbReference type="InterPro" id="IPR032675">
    <property type="entry name" value="LRR_dom_sf"/>
</dbReference>
<reference evidence="14 15" key="1">
    <citation type="journal article" date="2019" name="Genome Biol. Evol.">
        <title>The Rhododendron genome and chromosomal organization provide insight into shared whole-genome duplications across the heath family (Ericaceae).</title>
        <authorList>
            <person name="Soza V.L."/>
            <person name="Lindsley D."/>
            <person name="Waalkes A."/>
            <person name="Ramage E."/>
            <person name="Patwardhan R.P."/>
            <person name="Burton J.N."/>
            <person name="Adey A."/>
            <person name="Kumar A."/>
            <person name="Qiu R."/>
            <person name="Shendure J."/>
            <person name="Hall B."/>
        </authorList>
    </citation>
    <scope>NUCLEOTIDE SEQUENCE [LARGE SCALE GENOMIC DNA]</scope>
    <source>
        <strain evidence="14">RSF 1966-606</strain>
    </source>
</reference>
<feature type="non-terminal residue" evidence="14">
    <location>
        <position position="1"/>
    </location>
</feature>
<feature type="chain" id="PRO_5025458565" description="Leucine-rich repeat-containing N-terminal plant-type domain-containing protein" evidence="12">
    <location>
        <begin position="30"/>
        <end position="580"/>
    </location>
</feature>
<dbReference type="GO" id="GO:0051707">
    <property type="term" value="P:response to other organism"/>
    <property type="evidence" value="ECO:0007669"/>
    <property type="project" value="UniProtKB-ARBA"/>
</dbReference>
<proteinExistence type="inferred from homology"/>
<comment type="caution">
    <text evidence="14">The sequence shown here is derived from an EMBL/GenBank/DDBJ whole genome shotgun (WGS) entry which is preliminary data.</text>
</comment>
<keyword evidence="8 11" id="KW-1133">Transmembrane helix</keyword>
<keyword evidence="3" id="KW-1003">Cell membrane</keyword>
<gene>
    <name evidence="14" type="ORF">C3L33_03026</name>
</gene>
<name>A0A6A4M495_9ERIC</name>
<dbReference type="AlphaFoldDB" id="A0A6A4M495"/>
<feature type="signal peptide" evidence="12">
    <location>
        <begin position="1"/>
        <end position="29"/>
    </location>
</feature>
<dbReference type="GO" id="GO:0006952">
    <property type="term" value="P:defense response"/>
    <property type="evidence" value="ECO:0007669"/>
    <property type="project" value="UniProtKB-ARBA"/>
</dbReference>